<organism evidence="1 2">
    <name type="scientific">Variimorphobacter saccharofermentans</name>
    <dbReference type="NCBI Taxonomy" id="2755051"/>
    <lineage>
        <taxon>Bacteria</taxon>
        <taxon>Bacillati</taxon>
        <taxon>Bacillota</taxon>
        <taxon>Clostridia</taxon>
        <taxon>Lachnospirales</taxon>
        <taxon>Lachnospiraceae</taxon>
        <taxon>Variimorphobacter</taxon>
    </lineage>
</organism>
<evidence type="ECO:0000313" key="1">
    <source>
        <dbReference type="EMBL" id="MBB2181785.1"/>
    </source>
</evidence>
<name>A0A839JVU2_9FIRM</name>
<proteinExistence type="predicted"/>
<dbReference type="Proteomes" id="UP000574276">
    <property type="component" value="Unassembled WGS sequence"/>
</dbReference>
<accession>A0A839JVU2</accession>
<dbReference type="AlphaFoldDB" id="A0A839JVU2"/>
<protein>
    <submittedName>
        <fullName evidence="1">Uncharacterized protein</fullName>
    </submittedName>
</protein>
<comment type="caution">
    <text evidence="1">The sequence shown here is derived from an EMBL/GenBank/DDBJ whole genome shotgun (WGS) entry which is preliminary data.</text>
</comment>
<dbReference type="EMBL" id="JACEGA010000001">
    <property type="protein sequence ID" value="MBB2181785.1"/>
    <property type="molecule type" value="Genomic_DNA"/>
</dbReference>
<evidence type="ECO:0000313" key="2">
    <source>
        <dbReference type="Proteomes" id="UP000574276"/>
    </source>
</evidence>
<reference evidence="1 2" key="1">
    <citation type="submission" date="2020-07" db="EMBL/GenBank/DDBJ databases">
        <title>Characterization and genome sequencing of isolate MD1, a novel member within the family Lachnospiraceae.</title>
        <authorList>
            <person name="Rettenmaier R."/>
            <person name="Di Bello L."/>
            <person name="Zinser C."/>
            <person name="Scheitz K."/>
            <person name="Liebl W."/>
            <person name="Zverlov V."/>
        </authorList>
    </citation>
    <scope>NUCLEOTIDE SEQUENCE [LARGE SCALE GENOMIC DNA]</scope>
    <source>
        <strain evidence="1 2">MD1</strain>
    </source>
</reference>
<keyword evidence="2" id="KW-1185">Reference proteome</keyword>
<sequence length="180" mass="20287">MIEIYARADAAGRVDIICKNYSNFIGIVDGYTEGLRYMIENEKAYNRKKSHGELGVRVQSSGIHSDITADTAISNVITREAIIACDFSGDVLEGVDRSEKYQKDAYTLRRMRADYELFNQQLCILGRNELRIFRGYLSGEKDISAIAEEEGIQYESAAQKVRRAKVKIKVQMVGFLEGIA</sequence>
<gene>
    <name evidence="1" type="ORF">H0486_02685</name>
</gene>